<gene>
    <name evidence="1" type="ORF">PTTT1_LOCUS34488</name>
</gene>
<proteinExistence type="predicted"/>
<dbReference type="Proteomes" id="UP000836788">
    <property type="component" value="Chromosome 24"/>
</dbReference>
<organism evidence="1">
    <name type="scientific">Phaeodactylum tricornutum</name>
    <name type="common">Diatom</name>
    <dbReference type="NCBI Taxonomy" id="2850"/>
    <lineage>
        <taxon>Eukaryota</taxon>
        <taxon>Sar</taxon>
        <taxon>Stramenopiles</taxon>
        <taxon>Ochrophyta</taxon>
        <taxon>Bacillariophyta</taxon>
        <taxon>Bacillariophyceae</taxon>
        <taxon>Bacillariophycidae</taxon>
        <taxon>Naviculales</taxon>
        <taxon>Phaeodactylaceae</taxon>
        <taxon>Phaeodactylum</taxon>
    </lineage>
</organism>
<name>A0A8J9X5J7_PHATR</name>
<sequence>MFARSAASDTLQGRAIQSVNEKWGEDALKRSGRESLGLPVCKKKYKPFNFPVVMRKDGRLEVKVVRMFGCKCHHGPRKAVIERYGQRNGWEPFGQWSLRKAEEMARSETIRLNQAVEDSVTTVSVDLVDEGEDSVTSESSEDASSPHVRVAQNMCLNGACAWKIKSAYDDIYKEIHGHTESEAEDNQDC</sequence>
<evidence type="ECO:0000313" key="1">
    <source>
        <dbReference type="EMBL" id="CAG9287104.1"/>
    </source>
</evidence>
<dbReference type="AlphaFoldDB" id="A0A8J9X5J7"/>
<dbReference type="EMBL" id="OU594965">
    <property type="protein sequence ID" value="CAG9287104.1"/>
    <property type="molecule type" value="Genomic_DNA"/>
</dbReference>
<protein>
    <submittedName>
        <fullName evidence="1">Uncharacterized protein</fullName>
    </submittedName>
</protein>
<reference evidence="1" key="1">
    <citation type="submission" date="2022-02" db="EMBL/GenBank/DDBJ databases">
        <authorList>
            <person name="Giguere J D."/>
        </authorList>
    </citation>
    <scope>NUCLEOTIDE SEQUENCE</scope>
    <source>
        <strain evidence="1">CCAP 1055/1</strain>
    </source>
</reference>
<accession>A0A8J9X5J7</accession>